<reference evidence="2" key="1">
    <citation type="submission" date="2016-10" db="EMBL/GenBank/DDBJ databases">
        <authorList>
            <person name="Varghese N."/>
            <person name="Submissions S."/>
        </authorList>
    </citation>
    <scope>NUCLEOTIDE SEQUENCE [LARGE SCALE GENOMIC DNA]</scope>
    <source>
        <strain evidence="2">CGMCC 4.578</strain>
    </source>
</reference>
<organism evidence="1 2">
    <name type="scientific">Lentzea flaviverrucosa</name>
    <dbReference type="NCBI Taxonomy" id="200379"/>
    <lineage>
        <taxon>Bacteria</taxon>
        <taxon>Bacillati</taxon>
        <taxon>Actinomycetota</taxon>
        <taxon>Actinomycetes</taxon>
        <taxon>Pseudonocardiales</taxon>
        <taxon>Pseudonocardiaceae</taxon>
        <taxon>Lentzea</taxon>
    </lineage>
</organism>
<protein>
    <submittedName>
        <fullName evidence="1">Uncharacterized protein</fullName>
    </submittedName>
</protein>
<evidence type="ECO:0000313" key="2">
    <source>
        <dbReference type="Proteomes" id="UP000199028"/>
    </source>
</evidence>
<sequence length="50" mass="5985">MLSLMRRHALVSIWLELGQLVRWCMWAWLENAMVEDFEDALPSTRVARPR</sequence>
<accession>A0A1H9B9L4</accession>
<dbReference type="AlphaFoldDB" id="A0A1H9B9L4"/>
<name>A0A1H9B9L4_9PSEU</name>
<proteinExistence type="predicted"/>
<gene>
    <name evidence="1" type="ORF">SAMN05216195_101418</name>
</gene>
<evidence type="ECO:0000313" key="1">
    <source>
        <dbReference type="EMBL" id="SEP85710.1"/>
    </source>
</evidence>
<dbReference type="EMBL" id="FOFT01000001">
    <property type="protein sequence ID" value="SEP85710.1"/>
    <property type="molecule type" value="Genomic_DNA"/>
</dbReference>
<keyword evidence="2" id="KW-1185">Reference proteome</keyword>
<dbReference type="Proteomes" id="UP000199028">
    <property type="component" value="Unassembled WGS sequence"/>
</dbReference>